<dbReference type="CDD" id="cd03112">
    <property type="entry name" value="CobW-like"/>
    <property type="match status" value="1"/>
</dbReference>
<gene>
    <name evidence="8" type="ORF">SMAR1040_LOCUS275</name>
</gene>
<feature type="compositionally biased region" description="Basic and acidic residues" evidence="6">
    <location>
        <begin position="320"/>
        <end position="333"/>
    </location>
</feature>
<evidence type="ECO:0000313" key="8">
    <source>
        <dbReference type="EMBL" id="CAD8926328.1"/>
    </source>
</evidence>
<organism evidence="8">
    <name type="scientific">Skeletonema marinoi</name>
    <dbReference type="NCBI Taxonomy" id="267567"/>
    <lineage>
        <taxon>Eukaryota</taxon>
        <taxon>Sar</taxon>
        <taxon>Stramenopiles</taxon>
        <taxon>Ochrophyta</taxon>
        <taxon>Bacillariophyta</taxon>
        <taxon>Coscinodiscophyceae</taxon>
        <taxon>Thalassiosirophycidae</taxon>
        <taxon>Thalassiosirales</taxon>
        <taxon>Skeletonemataceae</taxon>
        <taxon>Skeletonema</taxon>
        <taxon>Skeletonema marinoi-dohrnii complex</taxon>
    </lineage>
</organism>
<dbReference type="PANTHER" id="PTHR43603">
    <property type="entry name" value="COBW DOMAIN-CONTAINING PROTEIN DDB_G0274527"/>
    <property type="match status" value="1"/>
</dbReference>
<dbReference type="PANTHER" id="PTHR43603:SF1">
    <property type="entry name" value="ZINC-REGULATED GTPASE METALLOPROTEIN ACTIVATOR 1"/>
    <property type="match status" value="1"/>
</dbReference>
<proteinExistence type="inferred from homology"/>
<name>A0A7S1CRQ6_9STRA</name>
<evidence type="ECO:0000256" key="2">
    <source>
        <dbReference type="ARBA" id="ARBA00022801"/>
    </source>
</evidence>
<keyword evidence="2" id="KW-0378">Hydrolase</keyword>
<evidence type="ECO:0000256" key="6">
    <source>
        <dbReference type="SAM" id="MobiDB-lite"/>
    </source>
</evidence>
<evidence type="ECO:0000256" key="1">
    <source>
        <dbReference type="ARBA" id="ARBA00022741"/>
    </source>
</evidence>
<comment type="similarity">
    <text evidence="4">Belongs to the SIMIBI class G3E GTPase family. ZNG1 subfamily.</text>
</comment>
<dbReference type="Gene3D" id="3.40.50.300">
    <property type="entry name" value="P-loop containing nucleotide triphosphate hydrolases"/>
    <property type="match status" value="1"/>
</dbReference>
<dbReference type="Pfam" id="PF02492">
    <property type="entry name" value="cobW"/>
    <property type="match status" value="1"/>
</dbReference>
<sequence length="586" mass="63843">MRFFPAVIAAVSSLSYRSSVPLSYRRHNLAFLQCNRHHIRGGGSSTLAAAAILPPHHPATSSSLRAASSDTTAAAADKKKPIPTILLAGFLGSGKTSTLKHLLENNQNIRIGTIVNDVASVNIDAKLISNSDSNNDNRIDSMADGVVELQNGCACCSLADELLTSVERLTEGGKRELDAIVVELSGVADPVAVRDNWEQAKLQGHPATKLADLKRTVTLVDSSTFGTDWMTFDVAGERESWTEPGDDCSAVRKVPELLAEQVEAANLLLINKIDLAGEKQVKVASGLARGLNENASIMEVEFGKVDVKELLGKALGSADDNSHDHSHHDHSSECSEPACTDDSHSHSHDHSTSDCSDPECTDTSHSHSHDHKTQTTSADQLGIGSFVYRASTPFNSQRLMALLNRWPIPIKDSLDFGLVMGLGEDDVDDAVENKAFVGVLRSKGFCWMAPTKWSNSAGNDVWRHDTAMYWSHAGKHFGITSAGKWWGCLTKEQIKPYFANNVKEYDRIMAEDWVSEEWGDRRQELVFIGMKLDEAEIRAALDACLCTADEMEVYRAQVRNILEASFSSVKGGPSLFDVGGMDHIDQ</sequence>
<dbReference type="SUPFAM" id="SSF52540">
    <property type="entry name" value="P-loop containing nucleoside triphosphate hydrolases"/>
    <property type="match status" value="1"/>
</dbReference>
<evidence type="ECO:0000256" key="3">
    <source>
        <dbReference type="ARBA" id="ARBA00023186"/>
    </source>
</evidence>
<dbReference type="InterPro" id="IPR036627">
    <property type="entry name" value="CobW-likC_sf"/>
</dbReference>
<dbReference type="SMART" id="SM00833">
    <property type="entry name" value="CobW_C"/>
    <property type="match status" value="1"/>
</dbReference>
<feature type="compositionally biased region" description="Basic and acidic residues" evidence="6">
    <location>
        <begin position="341"/>
        <end position="352"/>
    </location>
</feature>
<keyword evidence="1" id="KW-0547">Nucleotide-binding</keyword>
<evidence type="ECO:0000256" key="5">
    <source>
        <dbReference type="ARBA" id="ARBA00049117"/>
    </source>
</evidence>
<comment type="catalytic activity">
    <reaction evidence="5">
        <text>GTP + H2O = GDP + phosphate + H(+)</text>
        <dbReference type="Rhea" id="RHEA:19669"/>
        <dbReference type="ChEBI" id="CHEBI:15377"/>
        <dbReference type="ChEBI" id="CHEBI:15378"/>
        <dbReference type="ChEBI" id="CHEBI:37565"/>
        <dbReference type="ChEBI" id="CHEBI:43474"/>
        <dbReference type="ChEBI" id="CHEBI:58189"/>
    </reaction>
    <physiologicalReaction direction="left-to-right" evidence="5">
        <dbReference type="Rhea" id="RHEA:19670"/>
    </physiologicalReaction>
</comment>
<dbReference type="InterPro" id="IPR011629">
    <property type="entry name" value="CobW-like_C"/>
</dbReference>
<feature type="compositionally biased region" description="Basic and acidic residues" evidence="6">
    <location>
        <begin position="362"/>
        <end position="373"/>
    </location>
</feature>
<dbReference type="InterPro" id="IPR051927">
    <property type="entry name" value="Zn_Chap_cDPG_Synth"/>
</dbReference>
<dbReference type="GO" id="GO:0000166">
    <property type="term" value="F:nucleotide binding"/>
    <property type="evidence" value="ECO:0007669"/>
    <property type="project" value="UniProtKB-KW"/>
</dbReference>
<dbReference type="GO" id="GO:0016787">
    <property type="term" value="F:hydrolase activity"/>
    <property type="evidence" value="ECO:0007669"/>
    <property type="project" value="UniProtKB-KW"/>
</dbReference>
<dbReference type="EMBL" id="HBFU01000445">
    <property type="protein sequence ID" value="CAD8926328.1"/>
    <property type="molecule type" value="Transcribed_RNA"/>
</dbReference>
<dbReference type="SUPFAM" id="SSF90002">
    <property type="entry name" value="Hypothetical protein YjiA, C-terminal domain"/>
    <property type="match status" value="1"/>
</dbReference>
<evidence type="ECO:0000259" key="7">
    <source>
        <dbReference type="SMART" id="SM00833"/>
    </source>
</evidence>
<reference evidence="8" key="1">
    <citation type="submission" date="2021-01" db="EMBL/GenBank/DDBJ databases">
        <authorList>
            <person name="Corre E."/>
            <person name="Pelletier E."/>
            <person name="Niang G."/>
            <person name="Scheremetjew M."/>
            <person name="Finn R."/>
            <person name="Kale V."/>
            <person name="Holt S."/>
            <person name="Cochrane G."/>
            <person name="Meng A."/>
            <person name="Brown T."/>
            <person name="Cohen L."/>
        </authorList>
    </citation>
    <scope>NUCLEOTIDE SEQUENCE</scope>
    <source>
        <strain evidence="8">FE60</strain>
    </source>
</reference>
<accession>A0A7S1CRQ6</accession>
<protein>
    <recommendedName>
        <fullName evidence="7">CobW C-terminal domain-containing protein</fullName>
    </recommendedName>
</protein>
<dbReference type="Gene3D" id="3.30.1220.10">
    <property type="entry name" value="CobW-like, C-terminal domain"/>
    <property type="match status" value="1"/>
</dbReference>
<evidence type="ECO:0000256" key="4">
    <source>
        <dbReference type="ARBA" id="ARBA00034320"/>
    </source>
</evidence>
<feature type="domain" description="CobW C-terminal" evidence="7">
    <location>
        <begin position="383"/>
        <end position="545"/>
    </location>
</feature>
<dbReference type="InterPro" id="IPR003495">
    <property type="entry name" value="CobW/HypB/UreG_nucleotide-bd"/>
</dbReference>
<feature type="region of interest" description="Disordered" evidence="6">
    <location>
        <begin position="317"/>
        <end position="376"/>
    </location>
</feature>
<keyword evidence="3" id="KW-0143">Chaperone</keyword>
<dbReference type="AlphaFoldDB" id="A0A7S1CRQ6"/>
<dbReference type="InterPro" id="IPR027417">
    <property type="entry name" value="P-loop_NTPase"/>
</dbReference>
<dbReference type="Pfam" id="PF07683">
    <property type="entry name" value="CobW_C"/>
    <property type="match status" value="1"/>
</dbReference>